<dbReference type="PANTHER" id="PTHR24020">
    <property type="entry name" value="COLLAGEN ALPHA"/>
    <property type="match status" value="1"/>
</dbReference>
<dbReference type="PROSITE" id="PS50940">
    <property type="entry name" value="CHIT_BIND_II"/>
    <property type="match status" value="2"/>
</dbReference>
<evidence type="ECO:0000313" key="5">
    <source>
        <dbReference type="Proteomes" id="UP000030746"/>
    </source>
</evidence>
<dbReference type="OrthoDB" id="10256829at2759"/>
<evidence type="ECO:0000313" key="4">
    <source>
        <dbReference type="EMBL" id="ESP05036.1"/>
    </source>
</evidence>
<dbReference type="GO" id="GO:0005576">
    <property type="term" value="C:extracellular region"/>
    <property type="evidence" value="ECO:0007669"/>
    <property type="project" value="InterPro"/>
</dbReference>
<dbReference type="InterPro" id="IPR002557">
    <property type="entry name" value="Chitin-bd_dom"/>
</dbReference>
<dbReference type="Gene3D" id="2.170.140.10">
    <property type="entry name" value="Chitin binding domain"/>
    <property type="match status" value="2"/>
</dbReference>
<dbReference type="Gene3D" id="3.40.50.410">
    <property type="entry name" value="von Willebrand factor, type A domain"/>
    <property type="match status" value="1"/>
</dbReference>
<dbReference type="AlphaFoldDB" id="V4BBR1"/>
<gene>
    <name evidence="4" type="ORF">LOTGIDRAFT_230072</name>
</gene>
<evidence type="ECO:0000259" key="2">
    <source>
        <dbReference type="PROSITE" id="PS50234"/>
    </source>
</evidence>
<dbReference type="GO" id="GO:0008061">
    <property type="term" value="F:chitin binding"/>
    <property type="evidence" value="ECO:0007669"/>
    <property type="project" value="InterPro"/>
</dbReference>
<dbReference type="CDD" id="cd01450">
    <property type="entry name" value="vWFA_subfamily_ECM"/>
    <property type="match status" value="1"/>
</dbReference>
<dbReference type="PANTHER" id="PTHR24020:SF84">
    <property type="entry name" value="VWFA DOMAIN-CONTAINING PROTEIN"/>
    <property type="match status" value="1"/>
</dbReference>
<feature type="domain" description="Chitin-binding type-2" evidence="3">
    <location>
        <begin position="569"/>
        <end position="632"/>
    </location>
</feature>
<dbReference type="STRING" id="225164.V4BBR1"/>
<dbReference type="InterPro" id="IPR050525">
    <property type="entry name" value="ECM_Assembly_Org"/>
</dbReference>
<name>V4BBR1_LOTGI</name>
<feature type="chain" id="PRO_5004717399" description="VWFA domain-containing protein" evidence="1">
    <location>
        <begin position="18"/>
        <end position="707"/>
    </location>
</feature>
<dbReference type="RefSeq" id="XP_009044545.1">
    <property type="nucleotide sequence ID" value="XM_009046297.1"/>
</dbReference>
<sequence length="707" mass="78984">MILLIFSLLCLLSASQAQDLTQQPFAHGSEVVEAVVDLIRENCIFPEENRFLRRWAYVKTRDGTLPSASGVHGGIWKITKGFFQRTKNDVVLQPYLDKINKLLGRNWLDVQWPELVKPLYSGLAAVLITVQQMHAQNIPRIPPEVELQGNLWFKFFQFGESAYNYTATVNLMNQGCKGNEAIDMVFIIDSSSSVNPDDLVRVKAFMTNIIGEFNIGNRDTRIAVIRYSTQVTEAIRFSDTQTQSNIIKMINDINFEAGSTNTAGALDKARITFTSARSDAVKVAVLVTDGKSDDFINTKHSTDNLKADGIAVFTVGVGKLIDQTELNYISSSPACTHTYTVADFQGINALVEEIQHSVCRAPLYANFTVTCEIGRCPPYAFPLPSIGLTIQANITCGGVTVYSSVSQAYPGVAASDKQVVVQYYNESEFYQPGVENQKYLYVKPEDHLIFGNGPCLLTLTPFQGQLRHTVYIYCEENGVRRNCTEEELCPGGKVHNSYNPCTKENLATGKTRFPYPGDNTKFYICQSSKAIIASCPEGEVFAPQCQLCYGKNQPVITNCNASNINSKFDGYCTTENILAGKYYFTHPLDIHLYIQCDPWGNAYVMSCEGDLIWQETKLSCEKRDTLINPCLHMDQQGNERFYAYPLDFHKFIECNDFLDPLVMSCPAGLMWSDCIKTCMQRARIPNNCFIDPNGPLASYIPTAQIPP</sequence>
<dbReference type="InterPro" id="IPR036508">
    <property type="entry name" value="Chitin-bd_dom_sf"/>
</dbReference>
<dbReference type="PROSITE" id="PS50234">
    <property type="entry name" value="VWFA"/>
    <property type="match status" value="1"/>
</dbReference>
<dbReference type="InterPro" id="IPR002035">
    <property type="entry name" value="VWF_A"/>
</dbReference>
<proteinExistence type="predicted"/>
<evidence type="ECO:0000256" key="1">
    <source>
        <dbReference type="SAM" id="SignalP"/>
    </source>
</evidence>
<dbReference type="Proteomes" id="UP000030746">
    <property type="component" value="Unassembled WGS sequence"/>
</dbReference>
<dbReference type="CTD" id="20248199"/>
<feature type="domain" description="VWFA" evidence="2">
    <location>
        <begin position="183"/>
        <end position="354"/>
    </location>
</feature>
<feature type="domain" description="Chitin-binding type-2" evidence="3">
    <location>
        <begin position="498"/>
        <end position="561"/>
    </location>
</feature>
<dbReference type="KEGG" id="lgi:LOTGIDRAFT_230072"/>
<reference evidence="4 5" key="1">
    <citation type="journal article" date="2013" name="Nature">
        <title>Insights into bilaterian evolution from three spiralian genomes.</title>
        <authorList>
            <person name="Simakov O."/>
            <person name="Marletaz F."/>
            <person name="Cho S.J."/>
            <person name="Edsinger-Gonzales E."/>
            <person name="Havlak P."/>
            <person name="Hellsten U."/>
            <person name="Kuo D.H."/>
            <person name="Larsson T."/>
            <person name="Lv J."/>
            <person name="Arendt D."/>
            <person name="Savage R."/>
            <person name="Osoegawa K."/>
            <person name="de Jong P."/>
            <person name="Grimwood J."/>
            <person name="Chapman J.A."/>
            <person name="Shapiro H."/>
            <person name="Aerts A."/>
            <person name="Otillar R.P."/>
            <person name="Terry A.Y."/>
            <person name="Boore J.L."/>
            <person name="Grigoriev I.V."/>
            <person name="Lindberg D.R."/>
            <person name="Seaver E.C."/>
            <person name="Weisblat D.A."/>
            <person name="Putnam N.H."/>
            <person name="Rokhsar D.S."/>
        </authorList>
    </citation>
    <scope>NUCLEOTIDE SEQUENCE [LARGE SCALE GENOMIC DNA]</scope>
</reference>
<evidence type="ECO:0008006" key="6">
    <source>
        <dbReference type="Google" id="ProtNLM"/>
    </source>
</evidence>
<accession>V4BBR1</accession>
<dbReference type="SUPFAM" id="SSF57625">
    <property type="entry name" value="Invertebrate chitin-binding proteins"/>
    <property type="match status" value="3"/>
</dbReference>
<protein>
    <recommendedName>
        <fullName evidence="6">VWFA domain-containing protein</fullName>
    </recommendedName>
</protein>
<dbReference type="SMART" id="SM00494">
    <property type="entry name" value="ChtBD2"/>
    <property type="match status" value="3"/>
</dbReference>
<dbReference type="EMBL" id="KB199651">
    <property type="protein sequence ID" value="ESP05036.1"/>
    <property type="molecule type" value="Genomic_DNA"/>
</dbReference>
<dbReference type="GeneID" id="20248199"/>
<organism evidence="4 5">
    <name type="scientific">Lottia gigantea</name>
    <name type="common">Giant owl limpet</name>
    <dbReference type="NCBI Taxonomy" id="225164"/>
    <lineage>
        <taxon>Eukaryota</taxon>
        <taxon>Metazoa</taxon>
        <taxon>Spiralia</taxon>
        <taxon>Lophotrochozoa</taxon>
        <taxon>Mollusca</taxon>
        <taxon>Gastropoda</taxon>
        <taxon>Patellogastropoda</taxon>
        <taxon>Lottioidea</taxon>
        <taxon>Lottiidae</taxon>
        <taxon>Lottia</taxon>
    </lineage>
</organism>
<feature type="signal peptide" evidence="1">
    <location>
        <begin position="1"/>
        <end position="17"/>
    </location>
</feature>
<dbReference type="PRINTS" id="PR00453">
    <property type="entry name" value="VWFADOMAIN"/>
</dbReference>
<dbReference type="OMA" id="IRESCLF"/>
<dbReference type="SMART" id="SM00327">
    <property type="entry name" value="VWA"/>
    <property type="match status" value="1"/>
</dbReference>
<dbReference type="InterPro" id="IPR036465">
    <property type="entry name" value="vWFA_dom_sf"/>
</dbReference>
<evidence type="ECO:0000259" key="3">
    <source>
        <dbReference type="PROSITE" id="PS50940"/>
    </source>
</evidence>
<keyword evidence="5" id="KW-1185">Reference proteome</keyword>
<dbReference type="Pfam" id="PF01607">
    <property type="entry name" value="CBM_14"/>
    <property type="match status" value="1"/>
</dbReference>
<dbReference type="Pfam" id="PF00092">
    <property type="entry name" value="VWA"/>
    <property type="match status" value="1"/>
</dbReference>
<dbReference type="SUPFAM" id="SSF53300">
    <property type="entry name" value="vWA-like"/>
    <property type="match status" value="1"/>
</dbReference>
<dbReference type="HOGENOM" id="CLU_434307_0_0_1"/>
<keyword evidence="1" id="KW-0732">Signal</keyword>